<proteinExistence type="predicted"/>
<name>A0A059CPC3_EUCGR</name>
<evidence type="ECO:0000313" key="1">
    <source>
        <dbReference type="EMBL" id="KCW80222.1"/>
    </source>
</evidence>
<accession>A0A059CPC3</accession>
<gene>
    <name evidence="1" type="ORF">EUGRSUZ_C01573</name>
</gene>
<reference evidence="1" key="1">
    <citation type="submission" date="2013-07" db="EMBL/GenBank/DDBJ databases">
        <title>The genome of Eucalyptus grandis.</title>
        <authorList>
            <person name="Schmutz J."/>
            <person name="Hayes R."/>
            <person name="Myburg A."/>
            <person name="Tuskan G."/>
            <person name="Grattapaglia D."/>
            <person name="Rokhsar D.S."/>
        </authorList>
    </citation>
    <scope>NUCLEOTIDE SEQUENCE</scope>
    <source>
        <tissue evidence="1">Leaf extractions</tissue>
    </source>
</reference>
<dbReference type="EMBL" id="KK198755">
    <property type="protein sequence ID" value="KCW80222.1"/>
    <property type="molecule type" value="Genomic_DNA"/>
</dbReference>
<dbReference type="AlphaFoldDB" id="A0A059CPC3"/>
<sequence length="82" mass="9908">MCQLPTSPLKSIAFLDRISIVRRDPLLYYYQCIRKECQDPFHKFQHGNQKMIKAQNVRCTITHESPSCYYFSAMQYYHKKRL</sequence>
<dbReference type="Gramene" id="KCW80222">
    <property type="protein sequence ID" value="KCW80222"/>
    <property type="gene ID" value="EUGRSUZ_C01573"/>
</dbReference>
<dbReference type="InParanoid" id="A0A059CPC3"/>
<organism evidence="1">
    <name type="scientific">Eucalyptus grandis</name>
    <name type="common">Flooded gum</name>
    <dbReference type="NCBI Taxonomy" id="71139"/>
    <lineage>
        <taxon>Eukaryota</taxon>
        <taxon>Viridiplantae</taxon>
        <taxon>Streptophyta</taxon>
        <taxon>Embryophyta</taxon>
        <taxon>Tracheophyta</taxon>
        <taxon>Spermatophyta</taxon>
        <taxon>Magnoliopsida</taxon>
        <taxon>eudicotyledons</taxon>
        <taxon>Gunneridae</taxon>
        <taxon>Pentapetalae</taxon>
        <taxon>rosids</taxon>
        <taxon>malvids</taxon>
        <taxon>Myrtales</taxon>
        <taxon>Myrtaceae</taxon>
        <taxon>Myrtoideae</taxon>
        <taxon>Eucalypteae</taxon>
        <taxon>Eucalyptus</taxon>
    </lineage>
</organism>
<protein>
    <submittedName>
        <fullName evidence="1">Uncharacterized protein</fullName>
    </submittedName>
</protein>